<accession>A0A6J5LXL6</accession>
<gene>
    <name evidence="2" type="ORF">UFOVP328_94</name>
</gene>
<evidence type="ECO:0000313" key="2">
    <source>
        <dbReference type="EMBL" id="CAB4137817.1"/>
    </source>
</evidence>
<feature type="compositionally biased region" description="Basic residues" evidence="1">
    <location>
        <begin position="51"/>
        <end position="63"/>
    </location>
</feature>
<name>A0A6J5LXL6_9CAUD</name>
<proteinExistence type="predicted"/>
<reference evidence="2" key="1">
    <citation type="submission" date="2020-04" db="EMBL/GenBank/DDBJ databases">
        <authorList>
            <person name="Chiriac C."/>
            <person name="Salcher M."/>
            <person name="Ghai R."/>
            <person name="Kavagutti S V."/>
        </authorList>
    </citation>
    <scope>NUCLEOTIDE SEQUENCE</scope>
</reference>
<feature type="region of interest" description="Disordered" evidence="1">
    <location>
        <begin position="34"/>
        <end position="63"/>
    </location>
</feature>
<protein>
    <submittedName>
        <fullName evidence="2">Uncharacterized protein</fullName>
    </submittedName>
</protein>
<dbReference type="EMBL" id="LR796341">
    <property type="protein sequence ID" value="CAB4137817.1"/>
    <property type="molecule type" value="Genomic_DNA"/>
</dbReference>
<sequence length="63" mass="6849">MRFKEFMESAGATTSGAIATVAAPMGGMITRSGDSFFSGKYTNDPFPNTPKRMRKNKGKKNVK</sequence>
<evidence type="ECO:0000256" key="1">
    <source>
        <dbReference type="SAM" id="MobiDB-lite"/>
    </source>
</evidence>
<organism evidence="2">
    <name type="scientific">uncultured Caudovirales phage</name>
    <dbReference type="NCBI Taxonomy" id="2100421"/>
    <lineage>
        <taxon>Viruses</taxon>
        <taxon>Duplodnaviria</taxon>
        <taxon>Heunggongvirae</taxon>
        <taxon>Uroviricota</taxon>
        <taxon>Caudoviricetes</taxon>
        <taxon>Peduoviridae</taxon>
        <taxon>Maltschvirus</taxon>
        <taxon>Maltschvirus maltsch</taxon>
    </lineage>
</organism>